<proteinExistence type="inferred from homology"/>
<feature type="domain" description="DPH-type MB" evidence="8">
    <location>
        <begin position="94"/>
        <end position="172"/>
    </location>
</feature>
<evidence type="ECO:0000256" key="1">
    <source>
        <dbReference type="ARBA" id="ARBA00004123"/>
    </source>
</evidence>
<dbReference type="Proteomes" id="UP001327560">
    <property type="component" value="Chromosome 5"/>
</dbReference>
<accession>A0AAQ3KHP1</accession>
<dbReference type="PANTHER" id="PTHR21454">
    <property type="entry name" value="DPH3 HOMOLOG-RELATED"/>
    <property type="match status" value="1"/>
</dbReference>
<dbReference type="GO" id="GO:0005634">
    <property type="term" value="C:nucleus"/>
    <property type="evidence" value="ECO:0007669"/>
    <property type="project" value="UniProtKB-SubCell"/>
</dbReference>
<organism evidence="9 10">
    <name type="scientific">Canna indica</name>
    <name type="common">Indian-shot</name>
    <dbReference type="NCBI Taxonomy" id="4628"/>
    <lineage>
        <taxon>Eukaryota</taxon>
        <taxon>Viridiplantae</taxon>
        <taxon>Streptophyta</taxon>
        <taxon>Embryophyta</taxon>
        <taxon>Tracheophyta</taxon>
        <taxon>Spermatophyta</taxon>
        <taxon>Magnoliopsida</taxon>
        <taxon>Liliopsida</taxon>
        <taxon>Zingiberales</taxon>
        <taxon>Cannaceae</taxon>
        <taxon>Canna</taxon>
    </lineage>
</organism>
<dbReference type="InterPro" id="IPR007872">
    <property type="entry name" value="DPH_MB_dom"/>
</dbReference>
<dbReference type="SMART" id="SM00271">
    <property type="entry name" value="DnaJ"/>
    <property type="match status" value="1"/>
</dbReference>
<dbReference type="Pfam" id="PF00226">
    <property type="entry name" value="DnaJ"/>
    <property type="match status" value="1"/>
</dbReference>
<dbReference type="GO" id="GO:0046872">
    <property type="term" value="F:metal ion binding"/>
    <property type="evidence" value="ECO:0007669"/>
    <property type="project" value="UniProtKB-KW"/>
</dbReference>
<dbReference type="InterPro" id="IPR036869">
    <property type="entry name" value="J_dom_sf"/>
</dbReference>
<comment type="similarity">
    <text evidence="3">Belongs to the DPH4 family.</text>
</comment>
<dbReference type="EMBL" id="CP136894">
    <property type="protein sequence ID" value="WOL06572.1"/>
    <property type="molecule type" value="Genomic_DNA"/>
</dbReference>
<evidence type="ECO:0000256" key="2">
    <source>
        <dbReference type="ARBA" id="ARBA00004496"/>
    </source>
</evidence>
<dbReference type="SUPFAM" id="SSF144217">
    <property type="entry name" value="CSL zinc finger"/>
    <property type="match status" value="1"/>
</dbReference>
<evidence type="ECO:0000256" key="4">
    <source>
        <dbReference type="ARBA" id="ARBA00022723"/>
    </source>
</evidence>
<dbReference type="InterPro" id="IPR044248">
    <property type="entry name" value="DPH3/4-like"/>
</dbReference>
<dbReference type="AlphaFoldDB" id="A0AAQ3KHP1"/>
<dbReference type="GO" id="GO:0005829">
    <property type="term" value="C:cytosol"/>
    <property type="evidence" value="ECO:0007669"/>
    <property type="project" value="TreeGrafter"/>
</dbReference>
<dbReference type="SUPFAM" id="SSF46565">
    <property type="entry name" value="Chaperone J-domain"/>
    <property type="match status" value="1"/>
</dbReference>
<dbReference type="InterPro" id="IPR001623">
    <property type="entry name" value="DnaJ_domain"/>
</dbReference>
<dbReference type="PROSITE" id="PS51074">
    <property type="entry name" value="DPH_MB"/>
    <property type="match status" value="1"/>
</dbReference>
<evidence type="ECO:0000313" key="10">
    <source>
        <dbReference type="Proteomes" id="UP001327560"/>
    </source>
</evidence>
<evidence type="ECO:0000256" key="3">
    <source>
        <dbReference type="ARBA" id="ARBA00006169"/>
    </source>
</evidence>
<feature type="domain" description="J" evidence="7">
    <location>
        <begin position="12"/>
        <end position="84"/>
    </location>
</feature>
<dbReference type="Gene3D" id="1.10.287.110">
    <property type="entry name" value="DnaJ domain"/>
    <property type="match status" value="1"/>
</dbReference>
<evidence type="ECO:0000259" key="8">
    <source>
        <dbReference type="PROSITE" id="PS51074"/>
    </source>
</evidence>
<protein>
    <submittedName>
        <fullName evidence="9">Uncharacterized protein</fullName>
    </submittedName>
</protein>
<keyword evidence="6" id="KW-0539">Nucleus</keyword>
<reference evidence="9 10" key="1">
    <citation type="submission" date="2023-10" db="EMBL/GenBank/DDBJ databases">
        <title>Chromosome-scale genome assembly provides insights into flower coloration mechanisms of Canna indica.</title>
        <authorList>
            <person name="Li C."/>
        </authorList>
    </citation>
    <scope>NUCLEOTIDE SEQUENCE [LARGE SCALE GENOMIC DNA]</scope>
    <source>
        <tissue evidence="9">Flower</tissue>
    </source>
</reference>
<sequence>MPLTGKTFFGRTHYEVLSVTEDASYDEIRASYKAAVLNSHPDKLTKKCDACTDPDNLQHDFLYVQKAWEILSDSKSRAKYDKELLFFRQELEVPANEIELGDMSMETLGDIQELLYECRCGDYFSITLLELREMGILLDEQSIEVKSFIDSVPTSVLIPCGSCSLKVRLMISNGL</sequence>
<gene>
    <name evidence="9" type="ORF">Cni_G15306</name>
</gene>
<dbReference type="PRINTS" id="PR00625">
    <property type="entry name" value="JDOMAIN"/>
</dbReference>
<dbReference type="PANTHER" id="PTHR21454:SF47">
    <property type="entry name" value="DNAJ HEAT SHOCK N-TERMINAL DOMAIN-CONTAINING PROTEIN"/>
    <property type="match status" value="1"/>
</dbReference>
<dbReference type="InterPro" id="IPR036671">
    <property type="entry name" value="DPH_MB_sf"/>
</dbReference>
<dbReference type="CDD" id="cd06257">
    <property type="entry name" value="DnaJ"/>
    <property type="match status" value="1"/>
</dbReference>
<evidence type="ECO:0000256" key="5">
    <source>
        <dbReference type="ARBA" id="ARBA00023004"/>
    </source>
</evidence>
<keyword evidence="5" id="KW-0408">Iron</keyword>
<keyword evidence="10" id="KW-1185">Reference proteome</keyword>
<name>A0AAQ3KHP1_9LILI</name>
<keyword evidence="4" id="KW-0479">Metal-binding</keyword>
<dbReference type="GO" id="GO:0005783">
    <property type="term" value="C:endoplasmic reticulum"/>
    <property type="evidence" value="ECO:0007669"/>
    <property type="project" value="UniProtKB-ARBA"/>
</dbReference>
<dbReference type="PROSITE" id="PS50076">
    <property type="entry name" value="DNAJ_2"/>
    <property type="match status" value="1"/>
</dbReference>
<dbReference type="Pfam" id="PF05207">
    <property type="entry name" value="Zn_ribbon_CSL"/>
    <property type="match status" value="1"/>
</dbReference>
<evidence type="ECO:0000313" key="9">
    <source>
        <dbReference type="EMBL" id="WOL06572.1"/>
    </source>
</evidence>
<dbReference type="Gene3D" id="3.10.660.10">
    <property type="entry name" value="DPH Zinc finger"/>
    <property type="match status" value="1"/>
</dbReference>
<evidence type="ECO:0000259" key="7">
    <source>
        <dbReference type="PROSITE" id="PS50076"/>
    </source>
</evidence>
<dbReference type="GO" id="GO:0017183">
    <property type="term" value="P:protein histidyl modification to diphthamide"/>
    <property type="evidence" value="ECO:0007669"/>
    <property type="project" value="InterPro"/>
</dbReference>
<comment type="subcellular location">
    <subcellularLocation>
        <location evidence="2">Cytoplasm</location>
    </subcellularLocation>
    <subcellularLocation>
        <location evidence="1">Nucleus</location>
    </subcellularLocation>
</comment>
<evidence type="ECO:0000256" key="6">
    <source>
        <dbReference type="ARBA" id="ARBA00023242"/>
    </source>
</evidence>